<sequence length="633" mass="66930">MPATHMSAHSVVREMSMRRLLTLLLLLVALPASAGLFDKPADKGGFSVAQPAKGDFLPVAEAFRVSVEDSDSQQVKLRFINADGYYLYQHRFSFKVEPADSGVSVGEVKLPPGKQHHDDYFGDTVVYYAITDIDVPLVNPQHQPFTLVVSYQGCADKGLCYAPETTRLQIADGQAASVLTGPAPSAAAKSAAASSNPLASLLGDHEPGKIKKLGRALVIFFLLGLALTFTPCVLPMLPILSGVVLRGRPGGMRGLALSLAYVLPMAACYAVLGTLMGLFGAKLNLQAMLQSPWVLIPFAAFFVVFAVAMFGVFEMRLPGFIRERLDNVANNTRGGSIAGAATLGVLSSLLVSPCVTAPLAGLLLYISSTGDAVGGGLLLFSLGLGMGTPLVIFAVGGGALLPKSGAWMNGVRNVFGVMLLAVAIWMLDRLVSGPVSLTLWGTLAGGVALAIGTLELGPKKPLQRLGQLFGLMLLVYAVAAWTGALQGESDPLHPLGRSGVRTHAGPPSSTPGDWQNLTTPAQLNAALASAQAAGRPVLLDWYADWCISCKIIERQVLPAPEVQAQLPGFVLLRFDMTASTEEQRALLDRYNLFGPPALLFFSPKGDEWSDLRIIGETDAATLADRLKQAGTRS</sequence>
<protein>
    <recommendedName>
        <fullName evidence="18">Thiol:disulfide interchange protein DsbD</fullName>
        <ecNumber evidence="18">1.8.1.8</ecNumber>
    </recommendedName>
    <alternativeName>
        <fullName evidence="18">Protein-disulfide reductase</fullName>
        <shortName evidence="18">Disulfide reductase</shortName>
    </alternativeName>
</protein>
<evidence type="ECO:0000256" key="14">
    <source>
        <dbReference type="ARBA" id="ARBA00023157"/>
    </source>
</evidence>
<evidence type="ECO:0000256" key="6">
    <source>
        <dbReference type="ARBA" id="ARBA00022692"/>
    </source>
</evidence>
<evidence type="ECO:0000256" key="8">
    <source>
        <dbReference type="ARBA" id="ARBA00022748"/>
    </source>
</evidence>
<proteinExistence type="inferred from homology"/>
<dbReference type="PROSITE" id="PS51352">
    <property type="entry name" value="THIOREDOXIN_2"/>
    <property type="match status" value="1"/>
</dbReference>
<dbReference type="InterPro" id="IPR028250">
    <property type="entry name" value="DsbDN"/>
</dbReference>
<evidence type="ECO:0000256" key="19">
    <source>
        <dbReference type="SAM" id="MobiDB-lite"/>
    </source>
</evidence>
<feature type="transmembrane region" description="Helical" evidence="18">
    <location>
        <begin position="468"/>
        <end position="485"/>
    </location>
</feature>
<evidence type="ECO:0000256" key="2">
    <source>
        <dbReference type="ARBA" id="ARBA00007241"/>
    </source>
</evidence>
<comment type="similarity">
    <text evidence="2 18">Belongs to the thioredoxin family. DsbD subfamily.</text>
</comment>
<feature type="transmembrane region" description="Helical" evidence="18">
    <location>
        <begin position="378"/>
        <end position="401"/>
    </location>
</feature>
<evidence type="ECO:0000256" key="11">
    <source>
        <dbReference type="ARBA" id="ARBA00023002"/>
    </source>
</evidence>
<keyword evidence="13 18" id="KW-0472">Membrane</keyword>
<evidence type="ECO:0000313" key="21">
    <source>
        <dbReference type="EMBL" id="MBB4868022.1"/>
    </source>
</evidence>
<evidence type="ECO:0000256" key="5">
    <source>
        <dbReference type="ARBA" id="ARBA00022519"/>
    </source>
</evidence>
<keyword evidence="11 18" id="KW-0560">Oxidoreductase</keyword>
<comment type="caution">
    <text evidence="21">The sequence shown here is derived from an EMBL/GenBank/DDBJ whole genome shotgun (WGS) entry which is preliminary data.</text>
</comment>
<dbReference type="PANTHER" id="PTHR32234">
    <property type="entry name" value="THIOL:DISULFIDE INTERCHANGE PROTEIN DSBD"/>
    <property type="match status" value="1"/>
</dbReference>
<dbReference type="AlphaFoldDB" id="A0A7W7KSE2"/>
<dbReference type="GO" id="GO:0047134">
    <property type="term" value="F:protein-disulfide reductase [NAD(P)H] activity"/>
    <property type="evidence" value="ECO:0007669"/>
    <property type="project" value="UniProtKB-UniRule"/>
</dbReference>
<dbReference type="Pfam" id="PF13899">
    <property type="entry name" value="Thioredoxin_7"/>
    <property type="match status" value="1"/>
</dbReference>
<evidence type="ECO:0000256" key="16">
    <source>
        <dbReference type="ARBA" id="ARBA00047388"/>
    </source>
</evidence>
<keyword evidence="4 18" id="KW-1003">Cell membrane</keyword>
<dbReference type="InterPro" id="IPR036929">
    <property type="entry name" value="DsbDN_sf"/>
</dbReference>
<evidence type="ECO:0000259" key="20">
    <source>
        <dbReference type="PROSITE" id="PS51352"/>
    </source>
</evidence>
<organism evidence="21 22">
    <name type="scientific">Pseudomonas nitroreducens</name>
    <dbReference type="NCBI Taxonomy" id="46680"/>
    <lineage>
        <taxon>Bacteria</taxon>
        <taxon>Pseudomonadati</taxon>
        <taxon>Pseudomonadota</taxon>
        <taxon>Gammaproteobacteria</taxon>
        <taxon>Pseudomonadales</taxon>
        <taxon>Pseudomonadaceae</taxon>
        <taxon>Pseudomonas</taxon>
    </lineage>
</organism>
<keyword evidence="14 18" id="KW-1015">Disulfide bond</keyword>
<feature type="transmembrane region" description="Helical" evidence="18">
    <location>
        <begin position="437"/>
        <end position="456"/>
    </location>
</feature>
<dbReference type="GO" id="GO:0005886">
    <property type="term" value="C:plasma membrane"/>
    <property type="evidence" value="ECO:0007669"/>
    <property type="project" value="UniProtKB-SubCell"/>
</dbReference>
<evidence type="ECO:0000256" key="10">
    <source>
        <dbReference type="ARBA" id="ARBA00022989"/>
    </source>
</evidence>
<dbReference type="Pfam" id="PF11412">
    <property type="entry name" value="DsbD_N"/>
    <property type="match status" value="1"/>
</dbReference>
<dbReference type="CDD" id="cd02953">
    <property type="entry name" value="DsbDgamma"/>
    <property type="match status" value="1"/>
</dbReference>
<feature type="transmembrane region" description="Helical" evidence="18">
    <location>
        <begin position="293"/>
        <end position="313"/>
    </location>
</feature>
<comment type="function">
    <text evidence="18">Required to facilitate the formation of correct disulfide bonds in some periplasmic proteins and for the assembly of the periplasmic c-type cytochromes. Acts by transferring electrons from cytoplasmic thioredoxin to the periplasm. This transfer involves a cascade of disulfide bond formation and reduction steps.</text>
</comment>
<comment type="subcellular location">
    <subcellularLocation>
        <location evidence="1 18">Cell inner membrane</location>
        <topology evidence="1 18">Multi-pass membrane protein</topology>
    </subcellularLocation>
</comment>
<feature type="domain" description="Thioredoxin" evidence="20">
    <location>
        <begin position="493"/>
        <end position="631"/>
    </location>
</feature>
<feature type="transmembrane region" description="Helical" evidence="18">
    <location>
        <begin position="334"/>
        <end position="366"/>
    </location>
</feature>
<dbReference type="SUPFAM" id="SSF52833">
    <property type="entry name" value="Thioredoxin-like"/>
    <property type="match status" value="1"/>
</dbReference>
<evidence type="ECO:0000256" key="7">
    <source>
        <dbReference type="ARBA" id="ARBA00022729"/>
    </source>
</evidence>
<reference evidence="21 22" key="1">
    <citation type="submission" date="2020-08" db="EMBL/GenBank/DDBJ databases">
        <title>Functional genomics of gut bacteria from endangered species of beetles.</title>
        <authorList>
            <person name="Carlos-Shanley C."/>
        </authorList>
    </citation>
    <scope>NUCLEOTIDE SEQUENCE [LARGE SCALE GENOMIC DNA]</scope>
    <source>
        <strain evidence="21 22">S00179</strain>
    </source>
</reference>
<evidence type="ECO:0000256" key="12">
    <source>
        <dbReference type="ARBA" id="ARBA00023027"/>
    </source>
</evidence>
<feature type="transmembrane region" description="Helical" evidence="18">
    <location>
        <begin position="413"/>
        <end position="431"/>
    </location>
</feature>
<gene>
    <name evidence="18" type="primary">dsbD</name>
    <name evidence="21" type="ORF">HNP46_006941</name>
</gene>
<keyword evidence="3 18" id="KW-0813">Transport</keyword>
<comment type="catalytic activity">
    <reaction evidence="16 18">
        <text>[protein]-dithiol + NAD(+) = [protein]-disulfide + NADH + H(+)</text>
        <dbReference type="Rhea" id="RHEA:18749"/>
        <dbReference type="Rhea" id="RHEA-COMP:10593"/>
        <dbReference type="Rhea" id="RHEA-COMP:10594"/>
        <dbReference type="ChEBI" id="CHEBI:15378"/>
        <dbReference type="ChEBI" id="CHEBI:29950"/>
        <dbReference type="ChEBI" id="CHEBI:50058"/>
        <dbReference type="ChEBI" id="CHEBI:57540"/>
        <dbReference type="ChEBI" id="CHEBI:57945"/>
        <dbReference type="EC" id="1.8.1.8"/>
    </reaction>
</comment>
<keyword evidence="9 18" id="KW-0249">Electron transport</keyword>
<dbReference type="GO" id="GO:0017004">
    <property type="term" value="P:cytochrome complex assembly"/>
    <property type="evidence" value="ECO:0007669"/>
    <property type="project" value="UniProtKB-UniRule"/>
</dbReference>
<comment type="catalytic activity">
    <reaction evidence="17 18">
        <text>[protein]-dithiol + NADP(+) = [protein]-disulfide + NADPH + H(+)</text>
        <dbReference type="Rhea" id="RHEA:18753"/>
        <dbReference type="Rhea" id="RHEA-COMP:10593"/>
        <dbReference type="Rhea" id="RHEA-COMP:10594"/>
        <dbReference type="ChEBI" id="CHEBI:15378"/>
        <dbReference type="ChEBI" id="CHEBI:29950"/>
        <dbReference type="ChEBI" id="CHEBI:50058"/>
        <dbReference type="ChEBI" id="CHEBI:57783"/>
        <dbReference type="ChEBI" id="CHEBI:58349"/>
        <dbReference type="EC" id="1.8.1.8"/>
    </reaction>
</comment>
<dbReference type="PANTHER" id="PTHR32234:SF0">
    <property type="entry name" value="THIOL:DISULFIDE INTERCHANGE PROTEIN DSBD"/>
    <property type="match status" value="1"/>
</dbReference>
<dbReference type="GO" id="GO:0009055">
    <property type="term" value="F:electron transfer activity"/>
    <property type="evidence" value="ECO:0007669"/>
    <property type="project" value="UniProtKB-UniRule"/>
</dbReference>
<evidence type="ECO:0000256" key="13">
    <source>
        <dbReference type="ARBA" id="ARBA00023136"/>
    </source>
</evidence>
<dbReference type="SUPFAM" id="SSF74863">
    <property type="entry name" value="Thiol:disulfide interchange protein DsbD, N-terminal domain (DsbD-alpha)"/>
    <property type="match status" value="1"/>
</dbReference>
<evidence type="ECO:0000313" key="22">
    <source>
        <dbReference type="Proteomes" id="UP000566995"/>
    </source>
</evidence>
<dbReference type="InterPro" id="IPR035671">
    <property type="entry name" value="DsbD_gamma"/>
</dbReference>
<evidence type="ECO:0000256" key="15">
    <source>
        <dbReference type="ARBA" id="ARBA00023284"/>
    </source>
</evidence>
<evidence type="ECO:0000256" key="1">
    <source>
        <dbReference type="ARBA" id="ARBA00004429"/>
    </source>
</evidence>
<evidence type="ECO:0000256" key="18">
    <source>
        <dbReference type="HAMAP-Rule" id="MF_00399"/>
    </source>
</evidence>
<feature type="disulfide bond" description="Redox-active" evidence="18">
    <location>
        <begin position="154"/>
        <end position="160"/>
    </location>
</feature>
<dbReference type="EMBL" id="JACHLI010000055">
    <property type="protein sequence ID" value="MBB4868022.1"/>
    <property type="molecule type" value="Genomic_DNA"/>
</dbReference>
<dbReference type="InterPro" id="IPR003834">
    <property type="entry name" value="Cyt_c_assmbl_TM_dom"/>
</dbReference>
<dbReference type="InterPro" id="IPR036249">
    <property type="entry name" value="Thioredoxin-like_sf"/>
</dbReference>
<dbReference type="Proteomes" id="UP000566995">
    <property type="component" value="Unassembled WGS sequence"/>
</dbReference>
<dbReference type="Gene3D" id="2.60.40.1250">
    <property type="entry name" value="Thiol:disulfide interchange protein DsbD, N-terminal domain"/>
    <property type="match status" value="1"/>
</dbReference>
<dbReference type="Gene3D" id="3.40.30.10">
    <property type="entry name" value="Glutaredoxin"/>
    <property type="match status" value="1"/>
</dbReference>
<keyword evidence="15 18" id="KW-0676">Redox-active center</keyword>
<evidence type="ECO:0000256" key="17">
    <source>
        <dbReference type="ARBA" id="ARBA00047804"/>
    </source>
</evidence>
<dbReference type="NCBIfam" id="NF001419">
    <property type="entry name" value="PRK00293.1"/>
    <property type="match status" value="1"/>
</dbReference>
<feature type="disulfide bond" description="Redox-active" evidence="18">
    <location>
        <begin position="232"/>
        <end position="354"/>
    </location>
</feature>
<dbReference type="Pfam" id="PF02683">
    <property type="entry name" value="DsbD_TM"/>
    <property type="match status" value="1"/>
</dbReference>
<keyword evidence="10 18" id="KW-1133">Transmembrane helix</keyword>
<feature type="region of interest" description="Disordered" evidence="19">
    <location>
        <begin position="495"/>
        <end position="515"/>
    </location>
</feature>
<evidence type="ECO:0000256" key="9">
    <source>
        <dbReference type="ARBA" id="ARBA00022982"/>
    </source>
</evidence>
<feature type="disulfide bond" description="Redox-active" evidence="18">
    <location>
        <begin position="546"/>
        <end position="549"/>
    </location>
</feature>
<dbReference type="HAMAP" id="MF_00399">
    <property type="entry name" value="DbsD"/>
    <property type="match status" value="1"/>
</dbReference>
<feature type="transmembrane region" description="Helical" evidence="18">
    <location>
        <begin position="217"/>
        <end position="245"/>
    </location>
</feature>
<dbReference type="GO" id="GO:0045454">
    <property type="term" value="P:cell redox homeostasis"/>
    <property type="evidence" value="ECO:0007669"/>
    <property type="project" value="TreeGrafter"/>
</dbReference>
<keyword evidence="12 18" id="KW-0520">NAD</keyword>
<evidence type="ECO:0000256" key="3">
    <source>
        <dbReference type="ARBA" id="ARBA00022448"/>
    </source>
</evidence>
<dbReference type="EC" id="1.8.1.8" evidence="18"/>
<dbReference type="InterPro" id="IPR013766">
    <property type="entry name" value="Thioredoxin_domain"/>
</dbReference>
<accession>A0A7W7KSE2</accession>
<keyword evidence="6 18" id="KW-0812">Transmembrane</keyword>
<feature type="transmembrane region" description="Helical" evidence="18">
    <location>
        <begin position="257"/>
        <end position="281"/>
    </location>
</feature>
<keyword evidence="8 18" id="KW-0201">Cytochrome c-type biogenesis</keyword>
<evidence type="ECO:0000256" key="4">
    <source>
        <dbReference type="ARBA" id="ARBA00022475"/>
    </source>
</evidence>
<keyword evidence="7" id="KW-0732">Signal</keyword>
<name>A0A7W7KSE2_PSENT</name>
<dbReference type="InterPro" id="IPR022910">
    <property type="entry name" value="Thiol_diS_interchange_DbsD"/>
</dbReference>
<keyword evidence="5 18" id="KW-0997">Cell inner membrane</keyword>